<name>A0ABW2SS76_9ACTN</name>
<dbReference type="Proteomes" id="UP001596514">
    <property type="component" value="Unassembled WGS sequence"/>
</dbReference>
<sequence>MAAGTAAKLVDHYLQLCEDRDLEEAARLLAPGVRLVFPGDLVFTSLPEMAAGAGGRYLWVRKNRERYFEGEGDDDTAVVTSLGTLYGEDLAGTPFSDIRYVDVFVIRDGLIAEQHVYNDLSEAGFPLPGLTPPTPSV</sequence>
<dbReference type="RefSeq" id="WP_343963323.1">
    <property type="nucleotide sequence ID" value="NZ_BAAAGK010000017.1"/>
</dbReference>
<dbReference type="InterPro" id="IPR032710">
    <property type="entry name" value="NTF2-like_dom_sf"/>
</dbReference>
<evidence type="ECO:0000313" key="2">
    <source>
        <dbReference type="Proteomes" id="UP001596514"/>
    </source>
</evidence>
<dbReference type="Gene3D" id="3.10.450.50">
    <property type="match status" value="1"/>
</dbReference>
<proteinExistence type="predicted"/>
<comment type="caution">
    <text evidence="1">The sequence shown here is derived from an EMBL/GenBank/DDBJ whole genome shotgun (WGS) entry which is preliminary data.</text>
</comment>
<reference evidence="2" key="1">
    <citation type="journal article" date="2019" name="Int. J. Syst. Evol. Microbiol.">
        <title>The Global Catalogue of Microorganisms (GCM) 10K type strain sequencing project: providing services to taxonomists for standard genome sequencing and annotation.</title>
        <authorList>
            <consortium name="The Broad Institute Genomics Platform"/>
            <consortium name="The Broad Institute Genome Sequencing Center for Infectious Disease"/>
            <person name="Wu L."/>
            <person name="Ma J."/>
        </authorList>
    </citation>
    <scope>NUCLEOTIDE SEQUENCE [LARGE SCALE GENOMIC DNA]</scope>
    <source>
        <strain evidence="2">JCM 10083</strain>
    </source>
</reference>
<evidence type="ECO:0000313" key="1">
    <source>
        <dbReference type="EMBL" id="MFC7599045.1"/>
    </source>
</evidence>
<dbReference type="SUPFAM" id="SSF54427">
    <property type="entry name" value="NTF2-like"/>
    <property type="match status" value="1"/>
</dbReference>
<gene>
    <name evidence="1" type="ORF">ACFQVD_02850</name>
</gene>
<organism evidence="1 2">
    <name type="scientific">Streptosporangium amethystogenes subsp. fukuiense</name>
    <dbReference type="NCBI Taxonomy" id="698418"/>
    <lineage>
        <taxon>Bacteria</taxon>
        <taxon>Bacillati</taxon>
        <taxon>Actinomycetota</taxon>
        <taxon>Actinomycetes</taxon>
        <taxon>Streptosporangiales</taxon>
        <taxon>Streptosporangiaceae</taxon>
        <taxon>Streptosporangium</taxon>
    </lineage>
</organism>
<keyword evidence="2" id="KW-1185">Reference proteome</keyword>
<protein>
    <submittedName>
        <fullName evidence="1">Nuclear transport factor 2 family protein</fullName>
    </submittedName>
</protein>
<accession>A0ABW2SS76</accession>
<dbReference type="EMBL" id="JBHTEE010000001">
    <property type="protein sequence ID" value="MFC7599045.1"/>
    <property type="molecule type" value="Genomic_DNA"/>
</dbReference>